<feature type="transmembrane region" description="Helical" evidence="1">
    <location>
        <begin position="249"/>
        <end position="271"/>
    </location>
</feature>
<feature type="transmembrane region" description="Helical" evidence="1">
    <location>
        <begin position="118"/>
        <end position="136"/>
    </location>
</feature>
<evidence type="ECO:0000313" key="3">
    <source>
        <dbReference type="Proteomes" id="UP000515860"/>
    </source>
</evidence>
<keyword evidence="1" id="KW-0812">Transmembrane</keyword>
<dbReference type="AlphaFoldDB" id="A0A7G9GG74"/>
<dbReference type="KEGG" id="whj:H9Q79_05840"/>
<dbReference type="EMBL" id="CP060635">
    <property type="protein sequence ID" value="QNM09806.1"/>
    <property type="molecule type" value="Genomic_DNA"/>
</dbReference>
<evidence type="ECO:0000313" key="2">
    <source>
        <dbReference type="EMBL" id="QNM09806.1"/>
    </source>
</evidence>
<keyword evidence="1" id="KW-1133">Transmembrane helix</keyword>
<dbReference type="RefSeq" id="WP_249329394.1">
    <property type="nucleotide sequence ID" value="NZ_CP060635.1"/>
</dbReference>
<protein>
    <submittedName>
        <fullName evidence="2">DUF368 domain-containing protein</fullName>
    </submittedName>
</protein>
<proteinExistence type="predicted"/>
<gene>
    <name evidence="2" type="ORF">H9Q79_05840</name>
</gene>
<accession>A0A7G9GG74</accession>
<feature type="transmembrane region" description="Helical" evidence="1">
    <location>
        <begin position="221"/>
        <end position="243"/>
    </location>
</feature>
<dbReference type="PANTHER" id="PTHR37308:SF1">
    <property type="entry name" value="POLYPRENYL-PHOSPHATE TRANSPORTER"/>
    <property type="match status" value="1"/>
</dbReference>
<dbReference type="Proteomes" id="UP000515860">
    <property type="component" value="Chromosome"/>
</dbReference>
<keyword evidence="1" id="KW-0472">Membrane</keyword>
<feature type="transmembrane region" description="Helical" evidence="1">
    <location>
        <begin position="148"/>
        <end position="177"/>
    </location>
</feature>
<dbReference type="PANTHER" id="PTHR37308">
    <property type="entry name" value="INTEGRAL MEMBRANE PROTEIN"/>
    <property type="match status" value="1"/>
</dbReference>
<sequence length="277" mass="29360">MNRNFMLRAIIWFLEGAVVGFGAIMPGISGGALCVAFGMYQPLIGILSDPKENLRKHWKMICVFVIGGGAGFIGLSGLAAWLMARNSQAVTCAFVGFILGTLPELWKDAGKEGRKYPSIVAMLGGFGAMLGLLILLKGSAAFVIQANIWGFFLCGILWGLSFVVPGLSSSTLLLFFGLYQPMLDGIARLSPGVIFPLAAGAFLCLLILSKAVNAAFQKYNSVISHCILGIVVATTVMIVPSFPEDGREVLLYIACIVGGSIASYFLSTVCGKLKSAE</sequence>
<feature type="transmembrane region" description="Helical" evidence="1">
    <location>
        <begin position="12"/>
        <end position="38"/>
    </location>
</feature>
<feature type="transmembrane region" description="Helical" evidence="1">
    <location>
        <begin position="58"/>
        <end position="82"/>
    </location>
</feature>
<keyword evidence="3" id="KW-1185">Reference proteome</keyword>
<feature type="transmembrane region" description="Helical" evidence="1">
    <location>
        <begin position="189"/>
        <end position="209"/>
    </location>
</feature>
<dbReference type="InterPro" id="IPR007163">
    <property type="entry name" value="VCA0040-like"/>
</dbReference>
<evidence type="ECO:0000256" key="1">
    <source>
        <dbReference type="SAM" id="Phobius"/>
    </source>
</evidence>
<feature type="transmembrane region" description="Helical" evidence="1">
    <location>
        <begin position="89"/>
        <end position="106"/>
    </location>
</feature>
<organism evidence="2 3">
    <name type="scientific">Wansuia hejianensis</name>
    <dbReference type="NCBI Taxonomy" id="2763667"/>
    <lineage>
        <taxon>Bacteria</taxon>
        <taxon>Bacillati</taxon>
        <taxon>Bacillota</taxon>
        <taxon>Clostridia</taxon>
        <taxon>Lachnospirales</taxon>
        <taxon>Lachnospiraceae</taxon>
        <taxon>Wansuia</taxon>
    </lineage>
</organism>
<dbReference type="Pfam" id="PF04018">
    <property type="entry name" value="VCA0040-like"/>
    <property type="match status" value="2"/>
</dbReference>
<reference evidence="2 3" key="1">
    <citation type="submission" date="2020-08" db="EMBL/GenBank/DDBJ databases">
        <authorList>
            <person name="Liu C."/>
            <person name="Sun Q."/>
        </authorList>
    </citation>
    <scope>NUCLEOTIDE SEQUENCE [LARGE SCALE GENOMIC DNA]</scope>
    <source>
        <strain evidence="2 3">NSJ-29</strain>
    </source>
</reference>
<name>A0A7G9GG74_9FIRM</name>